<evidence type="ECO:0008006" key="4">
    <source>
        <dbReference type="Google" id="ProtNLM"/>
    </source>
</evidence>
<feature type="coiled-coil region" evidence="1">
    <location>
        <begin position="601"/>
        <end position="666"/>
    </location>
</feature>
<name>A0A7R8ZYQ4_9CRUS</name>
<protein>
    <recommendedName>
        <fullName evidence="4">Coiled-coil domain-containing protein 39</fullName>
    </recommendedName>
</protein>
<dbReference type="GO" id="GO:0005737">
    <property type="term" value="C:cytoplasm"/>
    <property type="evidence" value="ECO:0007669"/>
    <property type="project" value="TreeGrafter"/>
</dbReference>
<evidence type="ECO:0000313" key="3">
    <source>
        <dbReference type="Proteomes" id="UP000677054"/>
    </source>
</evidence>
<keyword evidence="3" id="KW-1185">Reference proteome</keyword>
<dbReference type="InterPro" id="IPR037386">
    <property type="entry name" value="CCDC40"/>
</dbReference>
<dbReference type="EMBL" id="CAJPEV010000182">
    <property type="protein sequence ID" value="CAG0881951.1"/>
    <property type="molecule type" value="Genomic_DNA"/>
</dbReference>
<dbReference type="PANTHER" id="PTHR16275:SF8">
    <property type="entry name" value="COILED-COIL DOMAIN-CONTAINING PROTEIN 40"/>
    <property type="match status" value="1"/>
</dbReference>
<sequence>MRRDPDKMILEPDHPLMEKFQKSLTEFLQKRQSALDEEIRGHRARLRRVKEEHEELGLNLFDAQHRLEQQQTQLTKYYDRMETVVEQKSATDSRVQELTDAYLRARKIVEENRKTERCLQEQVEILAYEYRWVSTLQQDMDVGVDVLRNALQKTTKTLDEAALEKKKQDLLLNKLSITLGRLDQELKTLRSQYSIKKEELSEVEKAIRLVEDDIVDAEKRRKELVKGWQNVLHSSRKQDEAYIALKEKLQVEEDTLNAVRLEIRGFQEDFDRETRQSEELNSKISQAEDEIRKSGKELQRFHEDCEELEKELDNANRSLMTMDGLREHEETLRKDLESKKERDHIKFQNLLTNKRKLEDEMESRLHDAMATKSSINNLGQKRFQMLQRNRELERKLAEQENAIAGVTLKLCDCDADIKDLKDSLQDAESRRQMVGEALKKAERELRNSDRLLKLKQSQVDGLQKRLDDLIADPGRGEYDHLTGTIKRLKKDIEEVRSRHRKSQKLWLRLQNDLVEASEAKANAEEQLHAWRDKALLFVERKLRMTAELADVEGEIKFTEKGVKEMQRALLHMNQVLHEQREVEEGLVENAKVLEKASKAKARDRQKDLEDLQERVGNAEGKRRDIQERLVDAEESLLALERDTKLCRDLKAQVESEEKESGEMQRIRHAILKTKHDTALTVSRQKEIAHRLHTCVSRRDTLCMRAESALLTSKKRPSAVAVRKVKELQEATQRAKKNASTLEVRLQEAEEEQEAEKKKLHEYRRELADQKSRIRSLQETLNQTLYHRAKNMEDLRIMQLTGKWLEAIRDGKYTLLFRDEDRLPGEIRKEEEQSEVLHQVASQLLERFSGSEKFLHAKALLSPDHSQQ</sequence>
<feature type="coiled-coil region" evidence="1">
    <location>
        <begin position="724"/>
        <end position="779"/>
    </location>
</feature>
<feature type="coiled-coil region" evidence="1">
    <location>
        <begin position="32"/>
        <end position="59"/>
    </location>
</feature>
<keyword evidence="1" id="KW-0175">Coiled coil</keyword>
<feature type="coiled-coil region" evidence="1">
    <location>
        <begin position="375"/>
        <end position="568"/>
    </location>
</feature>
<dbReference type="Proteomes" id="UP000677054">
    <property type="component" value="Unassembled WGS sequence"/>
</dbReference>
<dbReference type="PANTHER" id="PTHR16275">
    <property type="entry name" value="COILED-COIL DOMAIN-CONTAINING PROTEIN 40"/>
    <property type="match status" value="1"/>
</dbReference>
<proteinExistence type="predicted"/>
<dbReference type="AlphaFoldDB" id="A0A7R8ZYQ4"/>
<organism evidence="2">
    <name type="scientific">Darwinula stevensoni</name>
    <dbReference type="NCBI Taxonomy" id="69355"/>
    <lineage>
        <taxon>Eukaryota</taxon>
        <taxon>Metazoa</taxon>
        <taxon>Ecdysozoa</taxon>
        <taxon>Arthropoda</taxon>
        <taxon>Crustacea</taxon>
        <taxon>Oligostraca</taxon>
        <taxon>Ostracoda</taxon>
        <taxon>Podocopa</taxon>
        <taxon>Podocopida</taxon>
        <taxon>Darwinulocopina</taxon>
        <taxon>Darwinuloidea</taxon>
        <taxon>Darwinulidae</taxon>
        <taxon>Darwinula</taxon>
    </lineage>
</organism>
<dbReference type="EMBL" id="LR899699">
    <property type="protein sequence ID" value="CAD7241837.1"/>
    <property type="molecule type" value="Genomic_DNA"/>
</dbReference>
<accession>A0A7R8ZYQ4</accession>
<feature type="coiled-coil region" evidence="1">
    <location>
        <begin position="144"/>
        <end position="342"/>
    </location>
</feature>
<reference evidence="2" key="1">
    <citation type="submission" date="2020-11" db="EMBL/GenBank/DDBJ databases">
        <authorList>
            <person name="Tran Van P."/>
        </authorList>
    </citation>
    <scope>NUCLEOTIDE SEQUENCE</scope>
</reference>
<dbReference type="OrthoDB" id="188741at2759"/>
<gene>
    <name evidence="2" type="ORF">DSTB1V02_LOCUS1815</name>
</gene>
<evidence type="ECO:0000313" key="2">
    <source>
        <dbReference type="EMBL" id="CAD7241837.1"/>
    </source>
</evidence>
<dbReference type="GO" id="GO:0035082">
    <property type="term" value="P:axoneme assembly"/>
    <property type="evidence" value="ECO:0007669"/>
    <property type="project" value="InterPro"/>
</dbReference>
<evidence type="ECO:0000256" key="1">
    <source>
        <dbReference type="SAM" id="Coils"/>
    </source>
</evidence>